<evidence type="ECO:0000256" key="21">
    <source>
        <dbReference type="SAM" id="Phobius"/>
    </source>
</evidence>
<dbReference type="Gene3D" id="1.10.510.10">
    <property type="entry name" value="Transferase(Phosphotransferase) domain 1"/>
    <property type="match status" value="1"/>
</dbReference>
<dbReference type="PROSITE" id="PS00108">
    <property type="entry name" value="PROTEIN_KINASE_ST"/>
    <property type="match status" value="1"/>
</dbReference>
<dbReference type="PANTHER" id="PTHR48006">
    <property type="entry name" value="LEUCINE-RICH REPEAT-CONTAINING PROTEIN DDB_G0281931-RELATED"/>
    <property type="match status" value="1"/>
</dbReference>
<keyword evidence="4" id="KW-0597">Phosphoprotein</keyword>
<comment type="catalytic activity">
    <reaction evidence="18">
        <text>L-seryl-[protein] + ATP = O-phospho-L-seryl-[protein] + ADP + H(+)</text>
        <dbReference type="Rhea" id="RHEA:17989"/>
        <dbReference type="Rhea" id="RHEA-COMP:9863"/>
        <dbReference type="Rhea" id="RHEA-COMP:11604"/>
        <dbReference type="ChEBI" id="CHEBI:15378"/>
        <dbReference type="ChEBI" id="CHEBI:29999"/>
        <dbReference type="ChEBI" id="CHEBI:30616"/>
        <dbReference type="ChEBI" id="CHEBI:83421"/>
        <dbReference type="ChEBI" id="CHEBI:456216"/>
        <dbReference type="EC" id="2.7.11.1"/>
    </reaction>
</comment>
<evidence type="ECO:0000256" key="17">
    <source>
        <dbReference type="ARBA" id="ARBA00047899"/>
    </source>
</evidence>
<dbReference type="EC" id="2.7.11.1" evidence="2"/>
<sequence length="922" mass="101779">MKHRVMKARDLLGTLPKEMARLTYLKEIDLTRNYLNGTIPPEWGSLPLVNLSLLANRLTGPIPKELGDITTLKSLDISMNNFSGELPRQLGNLPLIERMLLNSNNFTGELPKTFGNLTTLKDFRVGDSHFSGQIPDFIKNWTNLEKLVIQASGLTGPIPLNISLLTKLTDLRITDLSGPAARFPSLENMKDMRTLMLRSCNIVGQLPPYLGDLTKLKTLDLSFNKLTGEIPSSFVSLAKVDYIFLTGNLLTGPVPTWAKESTDLSYNDFPIGDTGCKSQGGANLFASFSKGNSSKTVSCLGSAKCPKTWYSLRINCGGKEETIYEEKEKQFDGDTISVGPSSFRQSSTNWALSSTGYFTDDDRSQDTFIQTNESILSMANPQLYMNARLSPISLTYYGFCMGNGIYTVHLHFAETGFTNGKTYKSLGRRIFDVYIQGRLVQKDFNIVDKAGGISTAFIMKFNASVTSGTLEIRFYWAGKGTTGIPVRGVYGPLISAISVDPNFEPPPEPETSGGNDISVGAVVGIVAGGVFIILLIFGFLWRRGLLGQQNTLEDDLKGVDLQTGKFSFRQLKDATNNFDKANKIGEGGFGSVYKGLLSDGTVIAVKQLSSKSKQGNREFVNEIGMISALQHPHLVKLHGCCIEGNQLLLVYEYMENNSLARALFGPEESQLKLDWPTRHKICVGIARGLAYLHEESRLKVVHRDIKATNVLLDKNLTPKISDFGLAKLDEEDNTHISTRIAGTYGYMAPEYAMRGYLTDKADVYSFGILVLEIASGRNNTSYRSKEESLYLLDWAHLLKEQGNLMDLVDPRLGSDFNKEEMMLTINVALLCCNVTSTVRPTMSSVVSMLEGRAAVQELVSDPNASSFEIEAMRKHFQSSFGRNTGESQTQTASTEGPWTGSSTSAHDLYPVKLDSTYWDNRK</sequence>
<dbReference type="SUPFAM" id="SSF52058">
    <property type="entry name" value="L domain-like"/>
    <property type="match status" value="1"/>
</dbReference>
<dbReference type="FunFam" id="3.80.10.10:FF:000433">
    <property type="entry name" value="Putative LRR receptor-like serine/threonine-protein kinase isoform A"/>
    <property type="match status" value="1"/>
</dbReference>
<dbReference type="InterPro" id="IPR021720">
    <property type="entry name" value="Malectin_dom"/>
</dbReference>
<evidence type="ECO:0000256" key="5">
    <source>
        <dbReference type="ARBA" id="ARBA00022614"/>
    </source>
</evidence>
<feature type="region of interest" description="Disordered" evidence="20">
    <location>
        <begin position="879"/>
        <end position="905"/>
    </location>
</feature>
<feature type="binding site" evidence="19">
    <location>
        <position position="606"/>
    </location>
    <ligand>
        <name>ATP</name>
        <dbReference type="ChEBI" id="CHEBI:30616"/>
    </ligand>
</feature>
<keyword evidence="7 21" id="KW-0812">Transmembrane</keyword>
<evidence type="ECO:0000259" key="22">
    <source>
        <dbReference type="PROSITE" id="PS50011"/>
    </source>
</evidence>
<evidence type="ECO:0000256" key="1">
    <source>
        <dbReference type="ARBA" id="ARBA00004479"/>
    </source>
</evidence>
<protein>
    <recommendedName>
        <fullName evidence="2">non-specific serine/threonine protein kinase</fullName>
        <ecNumber evidence="2">2.7.11.1</ecNumber>
    </recommendedName>
</protein>
<keyword evidence="10 19" id="KW-0547">Nucleotide-binding</keyword>
<comment type="subcellular location">
    <subcellularLocation>
        <location evidence="1">Membrane</location>
        <topology evidence="1">Single-pass type I membrane protein</topology>
    </subcellularLocation>
</comment>
<evidence type="ECO:0000256" key="12">
    <source>
        <dbReference type="ARBA" id="ARBA00022840"/>
    </source>
</evidence>
<evidence type="ECO:0000256" key="7">
    <source>
        <dbReference type="ARBA" id="ARBA00022692"/>
    </source>
</evidence>
<dbReference type="InterPro" id="IPR051824">
    <property type="entry name" value="LRR_Rcpt-Like_S/T_Kinase"/>
</dbReference>
<keyword evidence="9" id="KW-0677">Repeat</keyword>
<accession>A0A6P5SZZ7</accession>
<reference evidence="24" key="1">
    <citation type="submission" date="2025-08" db="UniProtKB">
        <authorList>
            <consortium name="RefSeq"/>
        </authorList>
    </citation>
    <scope>IDENTIFICATION</scope>
</reference>
<keyword evidence="6" id="KW-0808">Transferase</keyword>
<keyword evidence="5" id="KW-0433">Leucine-rich repeat</keyword>
<dbReference type="PROSITE" id="PS50011">
    <property type="entry name" value="PROTEIN_KINASE_DOM"/>
    <property type="match status" value="1"/>
</dbReference>
<evidence type="ECO:0000256" key="16">
    <source>
        <dbReference type="ARBA" id="ARBA00023180"/>
    </source>
</evidence>
<dbReference type="PROSITE" id="PS00107">
    <property type="entry name" value="PROTEIN_KINASE_ATP"/>
    <property type="match status" value="1"/>
</dbReference>
<name>A0A6P5SZZ7_PRUAV</name>
<evidence type="ECO:0000256" key="10">
    <source>
        <dbReference type="ARBA" id="ARBA00022741"/>
    </source>
</evidence>
<keyword evidence="3" id="KW-0723">Serine/threonine-protein kinase</keyword>
<dbReference type="Gene3D" id="3.30.200.20">
    <property type="entry name" value="Phosphorylase Kinase, domain 1"/>
    <property type="match status" value="1"/>
</dbReference>
<dbReference type="Pfam" id="PF07714">
    <property type="entry name" value="PK_Tyr_Ser-Thr"/>
    <property type="match status" value="1"/>
</dbReference>
<evidence type="ECO:0000256" key="14">
    <source>
        <dbReference type="ARBA" id="ARBA00023136"/>
    </source>
</evidence>
<dbReference type="FunFam" id="2.60.120.430:FF:000004">
    <property type="entry name" value="Putative leucine-rich repeat receptor-like serine/threonine-protein kinase"/>
    <property type="match status" value="1"/>
</dbReference>
<dbReference type="Gene3D" id="3.80.10.10">
    <property type="entry name" value="Ribonuclease Inhibitor"/>
    <property type="match status" value="1"/>
</dbReference>
<dbReference type="RefSeq" id="XP_021821994.1">
    <property type="nucleotide sequence ID" value="XM_021966302.1"/>
</dbReference>
<evidence type="ECO:0000256" key="13">
    <source>
        <dbReference type="ARBA" id="ARBA00022989"/>
    </source>
</evidence>
<dbReference type="GO" id="GO:0005524">
    <property type="term" value="F:ATP binding"/>
    <property type="evidence" value="ECO:0007669"/>
    <property type="project" value="UniProtKB-UniRule"/>
</dbReference>
<keyword evidence="23" id="KW-1185">Reference proteome</keyword>
<keyword evidence="14 21" id="KW-0472">Membrane</keyword>
<dbReference type="InterPro" id="IPR017441">
    <property type="entry name" value="Protein_kinase_ATP_BS"/>
</dbReference>
<gene>
    <name evidence="24" type="primary">LOC110763503</name>
</gene>
<dbReference type="InterPro" id="IPR001245">
    <property type="entry name" value="Ser-Thr/Tyr_kinase_cat_dom"/>
</dbReference>
<dbReference type="GO" id="GO:0004674">
    <property type="term" value="F:protein serine/threonine kinase activity"/>
    <property type="evidence" value="ECO:0007669"/>
    <property type="project" value="UniProtKB-KW"/>
</dbReference>
<dbReference type="FunFam" id="3.30.200.20:FF:000217">
    <property type="entry name" value="probable LRR receptor-like serine/threonine-protein kinase At1g53430"/>
    <property type="match status" value="1"/>
</dbReference>
<dbReference type="KEGG" id="pavi:110763503"/>
<feature type="transmembrane region" description="Helical" evidence="21">
    <location>
        <begin position="517"/>
        <end position="541"/>
    </location>
</feature>
<evidence type="ECO:0000256" key="9">
    <source>
        <dbReference type="ARBA" id="ARBA00022737"/>
    </source>
</evidence>
<evidence type="ECO:0000313" key="24">
    <source>
        <dbReference type="RefSeq" id="XP_021821994.1"/>
    </source>
</evidence>
<keyword evidence="15" id="KW-0675">Receptor</keyword>
<evidence type="ECO:0000256" key="3">
    <source>
        <dbReference type="ARBA" id="ARBA00022527"/>
    </source>
</evidence>
<dbReference type="InterPro" id="IPR011009">
    <property type="entry name" value="Kinase-like_dom_sf"/>
</dbReference>
<dbReference type="Pfam" id="PF13855">
    <property type="entry name" value="LRR_8"/>
    <property type="match status" value="1"/>
</dbReference>
<evidence type="ECO:0000256" key="11">
    <source>
        <dbReference type="ARBA" id="ARBA00022777"/>
    </source>
</evidence>
<dbReference type="AlphaFoldDB" id="A0A6P5SZZ7"/>
<dbReference type="Pfam" id="PF11721">
    <property type="entry name" value="Malectin"/>
    <property type="match status" value="1"/>
</dbReference>
<dbReference type="CDD" id="cd14066">
    <property type="entry name" value="STKc_IRAK"/>
    <property type="match status" value="1"/>
</dbReference>
<keyword evidence="13 21" id="KW-1133">Transmembrane helix</keyword>
<evidence type="ECO:0000256" key="20">
    <source>
        <dbReference type="SAM" id="MobiDB-lite"/>
    </source>
</evidence>
<proteinExistence type="predicted"/>
<evidence type="ECO:0000313" key="23">
    <source>
        <dbReference type="Proteomes" id="UP000515124"/>
    </source>
</evidence>
<dbReference type="InterPro" id="IPR032675">
    <property type="entry name" value="LRR_dom_sf"/>
</dbReference>
<organism evidence="23 24">
    <name type="scientific">Prunus avium</name>
    <name type="common">Cherry</name>
    <name type="synonym">Cerasus avium</name>
    <dbReference type="NCBI Taxonomy" id="42229"/>
    <lineage>
        <taxon>Eukaryota</taxon>
        <taxon>Viridiplantae</taxon>
        <taxon>Streptophyta</taxon>
        <taxon>Embryophyta</taxon>
        <taxon>Tracheophyta</taxon>
        <taxon>Spermatophyta</taxon>
        <taxon>Magnoliopsida</taxon>
        <taxon>eudicotyledons</taxon>
        <taxon>Gunneridae</taxon>
        <taxon>Pentapetalae</taxon>
        <taxon>rosids</taxon>
        <taxon>fabids</taxon>
        <taxon>Rosales</taxon>
        <taxon>Rosaceae</taxon>
        <taxon>Amygdaloideae</taxon>
        <taxon>Amygdaleae</taxon>
        <taxon>Prunus</taxon>
    </lineage>
</organism>
<evidence type="ECO:0000256" key="6">
    <source>
        <dbReference type="ARBA" id="ARBA00022679"/>
    </source>
</evidence>
<comment type="catalytic activity">
    <reaction evidence="17">
        <text>L-threonyl-[protein] + ATP = O-phospho-L-threonyl-[protein] + ADP + H(+)</text>
        <dbReference type="Rhea" id="RHEA:46608"/>
        <dbReference type="Rhea" id="RHEA-COMP:11060"/>
        <dbReference type="Rhea" id="RHEA-COMP:11605"/>
        <dbReference type="ChEBI" id="CHEBI:15378"/>
        <dbReference type="ChEBI" id="CHEBI:30013"/>
        <dbReference type="ChEBI" id="CHEBI:30616"/>
        <dbReference type="ChEBI" id="CHEBI:61977"/>
        <dbReference type="ChEBI" id="CHEBI:456216"/>
        <dbReference type="EC" id="2.7.11.1"/>
    </reaction>
</comment>
<dbReference type="FunFam" id="1.10.510.10:FF:000044">
    <property type="entry name" value="Putative LRR receptor-like serine/threonine-protein kinase"/>
    <property type="match status" value="1"/>
</dbReference>
<dbReference type="SMART" id="SM00220">
    <property type="entry name" value="S_TKc"/>
    <property type="match status" value="1"/>
</dbReference>
<dbReference type="InterPro" id="IPR001611">
    <property type="entry name" value="Leu-rich_rpt"/>
</dbReference>
<evidence type="ECO:0000256" key="2">
    <source>
        <dbReference type="ARBA" id="ARBA00012513"/>
    </source>
</evidence>
<keyword evidence="8" id="KW-0732">Signal</keyword>
<dbReference type="GeneID" id="110763503"/>
<evidence type="ECO:0000256" key="15">
    <source>
        <dbReference type="ARBA" id="ARBA00023170"/>
    </source>
</evidence>
<evidence type="ECO:0000256" key="8">
    <source>
        <dbReference type="ARBA" id="ARBA00022729"/>
    </source>
</evidence>
<evidence type="ECO:0000256" key="4">
    <source>
        <dbReference type="ARBA" id="ARBA00022553"/>
    </source>
</evidence>
<feature type="domain" description="Protein kinase" evidence="22">
    <location>
        <begin position="578"/>
        <end position="864"/>
    </location>
</feature>
<dbReference type="Pfam" id="PF00560">
    <property type="entry name" value="LRR_1"/>
    <property type="match status" value="2"/>
</dbReference>
<dbReference type="GO" id="GO:0016020">
    <property type="term" value="C:membrane"/>
    <property type="evidence" value="ECO:0007669"/>
    <property type="project" value="UniProtKB-SubCell"/>
</dbReference>
<dbReference type="Gene3D" id="2.60.120.430">
    <property type="entry name" value="Galactose-binding lectin"/>
    <property type="match status" value="1"/>
</dbReference>
<dbReference type="InterPro" id="IPR000719">
    <property type="entry name" value="Prot_kinase_dom"/>
</dbReference>
<dbReference type="InterPro" id="IPR008271">
    <property type="entry name" value="Ser/Thr_kinase_AS"/>
</dbReference>
<keyword evidence="16" id="KW-0325">Glycoprotein</keyword>
<keyword evidence="12 19" id="KW-0067">ATP-binding</keyword>
<dbReference type="SUPFAM" id="SSF56112">
    <property type="entry name" value="Protein kinase-like (PK-like)"/>
    <property type="match status" value="1"/>
</dbReference>
<dbReference type="PANTHER" id="PTHR48006:SF81">
    <property type="entry name" value="PROTEIN KINASE DOMAIN-CONTAINING PROTEIN"/>
    <property type="match status" value="1"/>
</dbReference>
<evidence type="ECO:0000256" key="18">
    <source>
        <dbReference type="ARBA" id="ARBA00048679"/>
    </source>
</evidence>
<evidence type="ECO:0000256" key="19">
    <source>
        <dbReference type="PROSITE-ProRule" id="PRU10141"/>
    </source>
</evidence>
<dbReference type="Proteomes" id="UP000515124">
    <property type="component" value="Unplaced"/>
</dbReference>
<dbReference type="FunFam" id="3.80.10.10:FF:000383">
    <property type="entry name" value="Leucine-rich repeat receptor protein kinase EMS1"/>
    <property type="match status" value="1"/>
</dbReference>
<keyword evidence="11" id="KW-0418">Kinase</keyword>